<protein>
    <submittedName>
        <fullName evidence="3">Uncharacterized protein</fullName>
    </submittedName>
</protein>
<proteinExistence type="predicted"/>
<sequence length="296" mass="30914">MNTPDPMFEALDRLARAADSRPAGDPMPGIVRKARANRRRANALVAGGLVAVAAAGFGLSSVVGVPQLSREPGYAETPTMSPSPIPTPTPSRSPSSSPDEPDLGEYDGADADVDGDGAADATRILVPAHILALAGVPEDGVRVPEDVSVTSDDVRLQVEFAAGGTAEVRLGRTLAPTIVGTPDLDGNGTADVVLAFSGGDSGWLKIFTWDDGTVVQAEPADGSPPELVNEGDLFIAPGVASSILADGELISWVDATDPPSDEVRVWTWRLEQNRLVATEADEVQCFSREDQRPRPC</sequence>
<gene>
    <name evidence="3" type="ORF">G1H10_07020</name>
</gene>
<feature type="compositionally biased region" description="Acidic residues" evidence="1">
    <location>
        <begin position="99"/>
        <end position="114"/>
    </location>
</feature>
<dbReference type="Proteomes" id="UP000475214">
    <property type="component" value="Unassembled WGS sequence"/>
</dbReference>
<evidence type="ECO:0000313" key="3">
    <source>
        <dbReference type="EMBL" id="NED99917.1"/>
    </source>
</evidence>
<accession>A0A6L9S5Y0</accession>
<evidence type="ECO:0000256" key="2">
    <source>
        <dbReference type="SAM" id="Phobius"/>
    </source>
</evidence>
<evidence type="ECO:0000313" key="4">
    <source>
        <dbReference type="Proteomes" id="UP000475214"/>
    </source>
</evidence>
<comment type="caution">
    <text evidence="3">The sequence shown here is derived from an EMBL/GenBank/DDBJ whole genome shotgun (WGS) entry which is preliminary data.</text>
</comment>
<dbReference type="EMBL" id="JAAGOA010000004">
    <property type="protein sequence ID" value="NED99917.1"/>
    <property type="molecule type" value="Genomic_DNA"/>
</dbReference>
<name>A0A6L9S5Y0_9ACTN</name>
<keyword evidence="2" id="KW-0472">Membrane</keyword>
<evidence type="ECO:0000256" key="1">
    <source>
        <dbReference type="SAM" id="MobiDB-lite"/>
    </source>
</evidence>
<feature type="compositionally biased region" description="Pro residues" evidence="1">
    <location>
        <begin position="81"/>
        <end position="91"/>
    </location>
</feature>
<keyword evidence="2" id="KW-1133">Transmembrane helix</keyword>
<reference evidence="3 4" key="1">
    <citation type="submission" date="2020-02" db="EMBL/GenBank/DDBJ databases">
        <authorList>
            <person name="Li X.-J."/>
            <person name="Han X.-M."/>
        </authorList>
    </citation>
    <scope>NUCLEOTIDE SEQUENCE [LARGE SCALE GENOMIC DNA]</scope>
    <source>
        <strain evidence="3 4">CCTCC AB 2017055</strain>
    </source>
</reference>
<dbReference type="AlphaFoldDB" id="A0A6L9S5Y0"/>
<keyword evidence="2" id="KW-0812">Transmembrane</keyword>
<organism evidence="3 4">
    <name type="scientific">Phytoactinopolyspora halotolerans</name>
    <dbReference type="NCBI Taxonomy" id="1981512"/>
    <lineage>
        <taxon>Bacteria</taxon>
        <taxon>Bacillati</taxon>
        <taxon>Actinomycetota</taxon>
        <taxon>Actinomycetes</taxon>
        <taxon>Jiangellales</taxon>
        <taxon>Jiangellaceae</taxon>
        <taxon>Phytoactinopolyspora</taxon>
    </lineage>
</organism>
<dbReference type="RefSeq" id="WP_163734750.1">
    <property type="nucleotide sequence ID" value="NZ_JAAGOA010000004.1"/>
</dbReference>
<feature type="region of interest" description="Disordered" evidence="1">
    <location>
        <begin position="70"/>
        <end position="114"/>
    </location>
</feature>
<keyword evidence="4" id="KW-1185">Reference proteome</keyword>
<feature type="transmembrane region" description="Helical" evidence="2">
    <location>
        <begin position="41"/>
        <end position="63"/>
    </location>
</feature>